<reference evidence="4" key="1">
    <citation type="submission" date="2016-04" db="EMBL/GenBank/DDBJ databases">
        <authorList>
            <person name="Tabuchi Yagui T.R."/>
        </authorList>
    </citation>
    <scope>NUCLEOTIDE SEQUENCE [LARGE SCALE GENOMIC DNA]</scope>
    <source>
        <strain evidence="4">NIES-26</strain>
    </source>
</reference>
<evidence type="ECO:0000313" key="4">
    <source>
        <dbReference type="EMBL" id="RCJ25152.1"/>
    </source>
</evidence>
<dbReference type="GO" id="GO:0006633">
    <property type="term" value="P:fatty acid biosynthetic process"/>
    <property type="evidence" value="ECO:0007669"/>
    <property type="project" value="InterPro"/>
</dbReference>
<keyword evidence="2" id="KW-0378">Hydrolase</keyword>
<evidence type="ECO:0000256" key="1">
    <source>
        <dbReference type="ARBA" id="ARBA00022516"/>
    </source>
</evidence>
<evidence type="ECO:0000313" key="5">
    <source>
        <dbReference type="Proteomes" id="UP000252107"/>
    </source>
</evidence>
<dbReference type="AlphaFoldDB" id="A0A367QPM5"/>
<keyword evidence="5" id="KW-1185">Reference proteome</keyword>
<keyword evidence="3" id="KW-0443">Lipid metabolism</keyword>
<proteinExistence type="predicted"/>
<dbReference type="PANTHER" id="PTHR38764">
    <property type="entry name" value="ACYL CARRIER PROTEIN PHOSPHODIESTERASE"/>
    <property type="match status" value="1"/>
</dbReference>
<gene>
    <name evidence="4" type="ORF">A6770_27820</name>
</gene>
<dbReference type="PANTHER" id="PTHR38764:SF1">
    <property type="entry name" value="ACYL CARRIER PROTEIN PHOSPHODIESTERASE"/>
    <property type="match status" value="1"/>
</dbReference>
<sequence>MNWLAHLFLSEPNIESRLGNLLADIVKGSARRTLNSHLQRGIQCHQVIDRFTDAHIIVQRSKERIDLNYRRFSGVLVDVFYDHFLAKNWSDYSNVTLDEFTAEIYESFQAYQGQIPAIVSEVINHVATEDWLGSYRNVIGVENTLGRISKRLSKKLNRSFTLTEAVSELITHYDALEDDFQEFFPELFSHVHNWYLA</sequence>
<dbReference type="GO" id="GO:0008770">
    <property type="term" value="F:[acyl-carrier-protein] phosphodiesterase activity"/>
    <property type="evidence" value="ECO:0007669"/>
    <property type="project" value="InterPro"/>
</dbReference>
<dbReference type="PIRSF" id="PIRSF011489">
    <property type="entry name" value="DUF479"/>
    <property type="match status" value="1"/>
</dbReference>
<dbReference type="EMBL" id="LXQD01000315">
    <property type="protein sequence ID" value="RCJ25152.1"/>
    <property type="molecule type" value="Genomic_DNA"/>
</dbReference>
<evidence type="ECO:0000256" key="3">
    <source>
        <dbReference type="ARBA" id="ARBA00023098"/>
    </source>
</evidence>
<comment type="caution">
    <text evidence="4">The sequence shown here is derived from an EMBL/GenBank/DDBJ whole genome shotgun (WGS) entry which is preliminary data.</text>
</comment>
<organism evidence="4 5">
    <name type="scientific">Nostoc minutum NIES-26</name>
    <dbReference type="NCBI Taxonomy" id="1844469"/>
    <lineage>
        <taxon>Bacteria</taxon>
        <taxon>Bacillati</taxon>
        <taxon>Cyanobacteriota</taxon>
        <taxon>Cyanophyceae</taxon>
        <taxon>Nostocales</taxon>
        <taxon>Nostocaceae</taxon>
        <taxon>Nostoc</taxon>
    </lineage>
</organism>
<name>A0A367QPM5_9NOSO</name>
<accession>A0A367QPM5</accession>
<dbReference type="Proteomes" id="UP000252107">
    <property type="component" value="Unassembled WGS sequence"/>
</dbReference>
<keyword evidence="1" id="KW-0444">Lipid biosynthesis</keyword>
<protein>
    <submittedName>
        <fullName evidence="4">ACP phosphodiesterase</fullName>
    </submittedName>
</protein>
<dbReference type="InterPro" id="IPR007431">
    <property type="entry name" value="ACP_PD"/>
</dbReference>
<evidence type="ECO:0000256" key="2">
    <source>
        <dbReference type="ARBA" id="ARBA00022801"/>
    </source>
</evidence>
<dbReference type="Pfam" id="PF04336">
    <property type="entry name" value="ACP_PD"/>
    <property type="match status" value="1"/>
</dbReference>